<name>S0EYU0_CHTCT</name>
<dbReference type="InterPro" id="IPR015797">
    <property type="entry name" value="NUDIX_hydrolase-like_dom_sf"/>
</dbReference>
<keyword evidence="2 3" id="KW-0378">Hydrolase</keyword>
<dbReference type="PATRIC" id="fig|1303518.3.peg.1412"/>
<dbReference type="GO" id="GO:0019693">
    <property type="term" value="P:ribose phosphate metabolic process"/>
    <property type="evidence" value="ECO:0007669"/>
    <property type="project" value="TreeGrafter"/>
</dbReference>
<reference evidence="6" key="1">
    <citation type="submission" date="2013-03" db="EMBL/GenBank/DDBJ databases">
        <title>Genome sequence of Chthonomonas calidirosea, the first sequenced genome from the Armatimonadetes phylum (formally candidate division OP10).</title>
        <authorList>
            <person name="Lee K.C.Y."/>
            <person name="Morgan X.C."/>
            <person name="Dunfield P.F."/>
            <person name="Tamas I."/>
            <person name="Houghton K.M."/>
            <person name="Vyssotski M."/>
            <person name="Ryan J.L.J."/>
            <person name="Lagutin K."/>
            <person name="McDonald I.R."/>
            <person name="Stott M.B."/>
        </authorList>
    </citation>
    <scope>NUCLEOTIDE SEQUENCE [LARGE SCALE GENOMIC DNA]</scope>
    <source>
        <strain evidence="6">DSM 23976 / ICMP 18418 / T49</strain>
    </source>
</reference>
<dbReference type="EC" id="3.6.1.13" evidence="5"/>
<dbReference type="FunFam" id="3.90.79.10:FF:000024">
    <property type="entry name" value="ADP-ribose pyrophosphatase"/>
    <property type="match status" value="1"/>
</dbReference>
<dbReference type="AlphaFoldDB" id="S0EYU0"/>
<organism evidence="5 6">
    <name type="scientific">Chthonomonas calidirosea (strain DSM 23976 / ICMP 18418 / T49)</name>
    <dbReference type="NCBI Taxonomy" id="1303518"/>
    <lineage>
        <taxon>Bacteria</taxon>
        <taxon>Bacillati</taxon>
        <taxon>Armatimonadota</taxon>
        <taxon>Chthonomonadia</taxon>
        <taxon>Chthonomonadales</taxon>
        <taxon>Chthonomonadaceae</taxon>
        <taxon>Chthonomonas</taxon>
    </lineage>
</organism>
<dbReference type="FunCoup" id="S0EYU0">
    <property type="interactions" value="335"/>
</dbReference>
<dbReference type="Pfam" id="PF00293">
    <property type="entry name" value="NUDIX"/>
    <property type="match status" value="1"/>
</dbReference>
<dbReference type="Proteomes" id="UP000014227">
    <property type="component" value="Chromosome I"/>
</dbReference>
<dbReference type="PRINTS" id="PR00502">
    <property type="entry name" value="NUDIXFAMILY"/>
</dbReference>
<proteinExistence type="inferred from homology"/>
<dbReference type="HOGENOM" id="CLU_062658_5_1_0"/>
<comment type="similarity">
    <text evidence="3">Belongs to the Nudix hydrolase family.</text>
</comment>
<dbReference type="Gene3D" id="3.90.79.10">
    <property type="entry name" value="Nucleoside Triphosphate Pyrophosphohydrolase"/>
    <property type="match status" value="1"/>
</dbReference>
<dbReference type="OrthoDB" id="9806150at2"/>
<dbReference type="InterPro" id="IPR020084">
    <property type="entry name" value="NUDIX_hydrolase_CS"/>
</dbReference>
<protein>
    <submittedName>
        <fullName evidence="5">ADP-ribose pyrophosphatase</fullName>
        <ecNumber evidence="5">3.6.1.13</ecNumber>
    </submittedName>
</protein>
<dbReference type="KEGG" id="ccz:CCALI_01382"/>
<dbReference type="PROSITE" id="PS51462">
    <property type="entry name" value="NUDIX"/>
    <property type="match status" value="1"/>
</dbReference>
<gene>
    <name evidence="5" type="ORF">CCALI_01382</name>
</gene>
<feature type="domain" description="Nudix hydrolase" evidence="4">
    <location>
        <begin position="41"/>
        <end position="168"/>
    </location>
</feature>
<dbReference type="PROSITE" id="PS00893">
    <property type="entry name" value="NUDIX_BOX"/>
    <property type="match status" value="1"/>
</dbReference>
<evidence type="ECO:0000313" key="6">
    <source>
        <dbReference type="Proteomes" id="UP000014227"/>
    </source>
</evidence>
<accession>S0EYU0</accession>
<dbReference type="GO" id="GO:0047631">
    <property type="term" value="F:ADP-ribose diphosphatase activity"/>
    <property type="evidence" value="ECO:0007669"/>
    <property type="project" value="UniProtKB-EC"/>
</dbReference>
<dbReference type="SUPFAM" id="SSF55811">
    <property type="entry name" value="Nudix"/>
    <property type="match status" value="1"/>
</dbReference>
<dbReference type="EMBL" id="HF951689">
    <property type="protein sequence ID" value="CCW35199.1"/>
    <property type="molecule type" value="Genomic_DNA"/>
</dbReference>
<dbReference type="GO" id="GO:0005829">
    <property type="term" value="C:cytosol"/>
    <property type="evidence" value="ECO:0007669"/>
    <property type="project" value="TreeGrafter"/>
</dbReference>
<evidence type="ECO:0000256" key="3">
    <source>
        <dbReference type="RuleBase" id="RU003476"/>
    </source>
</evidence>
<dbReference type="RefSeq" id="WP_016482738.1">
    <property type="nucleotide sequence ID" value="NC_021487.1"/>
</dbReference>
<dbReference type="eggNOG" id="COG0494">
    <property type="taxonomic scope" value="Bacteria"/>
</dbReference>
<dbReference type="InterPro" id="IPR020476">
    <property type="entry name" value="Nudix_hydrolase"/>
</dbReference>
<dbReference type="STRING" id="454171.CP488_02714"/>
<evidence type="ECO:0000256" key="1">
    <source>
        <dbReference type="ARBA" id="ARBA00001946"/>
    </source>
</evidence>
<evidence type="ECO:0000256" key="2">
    <source>
        <dbReference type="ARBA" id="ARBA00022801"/>
    </source>
</evidence>
<evidence type="ECO:0000259" key="4">
    <source>
        <dbReference type="PROSITE" id="PS51462"/>
    </source>
</evidence>
<keyword evidence="6" id="KW-1185">Reference proteome</keyword>
<dbReference type="PANTHER" id="PTHR11839:SF18">
    <property type="entry name" value="NUDIX HYDROLASE DOMAIN-CONTAINING PROTEIN"/>
    <property type="match status" value="1"/>
</dbReference>
<dbReference type="InParanoid" id="S0EYU0"/>
<comment type="cofactor">
    <cofactor evidence="1">
        <name>Mg(2+)</name>
        <dbReference type="ChEBI" id="CHEBI:18420"/>
    </cofactor>
</comment>
<sequence length="177" mass="19608">MEELKEEVIASEEIFRGRILHLRVDKVRLADGTVSHREIVEHRGAVCIVPVKDGHVLLVRQFRLPAGKVLLEAPAGTLESGEPIEEAAARELEEETGYRAGNLLFLGAFYVAPGYSSEKIHAFLATELAVGEAHADHDERLQLVLVPIEDLHQRILRGEIEDAKTIASFFMALPKLA</sequence>
<dbReference type="GO" id="GO:0006753">
    <property type="term" value="P:nucleoside phosphate metabolic process"/>
    <property type="evidence" value="ECO:0007669"/>
    <property type="project" value="TreeGrafter"/>
</dbReference>
<dbReference type="InterPro" id="IPR000086">
    <property type="entry name" value="NUDIX_hydrolase_dom"/>
</dbReference>
<evidence type="ECO:0000313" key="5">
    <source>
        <dbReference type="EMBL" id="CCW35199.1"/>
    </source>
</evidence>
<dbReference type="PANTHER" id="PTHR11839">
    <property type="entry name" value="UDP/ADP-SUGAR PYROPHOSPHATASE"/>
    <property type="match status" value="1"/>
</dbReference>